<evidence type="ECO:0000313" key="6">
    <source>
        <dbReference type="EMBL" id="AFY92469.1"/>
    </source>
</evidence>
<dbReference type="PROSITE" id="PS50294">
    <property type="entry name" value="WD_REPEATS_REGION"/>
    <property type="match status" value="11"/>
</dbReference>
<feature type="repeat" description="WD" evidence="3">
    <location>
        <begin position="934"/>
        <end position="975"/>
    </location>
</feature>
<dbReference type="InterPro" id="IPR036322">
    <property type="entry name" value="WD40_repeat_dom_sf"/>
</dbReference>
<feature type="repeat" description="WD" evidence="3">
    <location>
        <begin position="763"/>
        <end position="804"/>
    </location>
</feature>
<dbReference type="PANTHER" id="PTHR14604:SF4">
    <property type="entry name" value="F-BOX DOMAIN-CONTAINING PROTEIN"/>
    <property type="match status" value="1"/>
</dbReference>
<dbReference type="InterPro" id="IPR001680">
    <property type="entry name" value="WD40_rpt"/>
</dbReference>
<organism evidence="6 7">
    <name type="scientific">Chamaesiphon minutus (strain ATCC 27169 / PCC 6605)</name>
    <dbReference type="NCBI Taxonomy" id="1173020"/>
    <lineage>
        <taxon>Bacteria</taxon>
        <taxon>Bacillati</taxon>
        <taxon>Cyanobacteriota</taxon>
        <taxon>Cyanophyceae</taxon>
        <taxon>Gomontiellales</taxon>
        <taxon>Chamaesiphonaceae</taxon>
        <taxon>Chamaesiphon</taxon>
    </lineage>
</organism>
<reference evidence="6 7" key="1">
    <citation type="submission" date="2012-05" db="EMBL/GenBank/DDBJ databases">
        <title>Finished chromosome of genome of Chamaesiphon sp. PCC 6605.</title>
        <authorList>
            <consortium name="US DOE Joint Genome Institute"/>
            <person name="Gugger M."/>
            <person name="Coursin T."/>
            <person name="Rippka R."/>
            <person name="Tandeau De Marsac N."/>
            <person name="Huntemann M."/>
            <person name="Wei C.-L."/>
            <person name="Han J."/>
            <person name="Detter J.C."/>
            <person name="Han C."/>
            <person name="Tapia R."/>
            <person name="Chen A."/>
            <person name="Kyrpides N."/>
            <person name="Mavromatis K."/>
            <person name="Markowitz V."/>
            <person name="Szeto E."/>
            <person name="Ivanova N."/>
            <person name="Pagani I."/>
            <person name="Pati A."/>
            <person name="Goodwin L."/>
            <person name="Nordberg H.P."/>
            <person name="Cantor M.N."/>
            <person name="Hua S.X."/>
            <person name="Woyke T."/>
            <person name="Kerfeld C.A."/>
        </authorList>
    </citation>
    <scope>NUCLEOTIDE SEQUENCE [LARGE SCALE GENOMIC DNA]</scope>
    <source>
        <strain evidence="7">ATCC 27169 / PCC 6605</strain>
    </source>
</reference>
<dbReference type="CDD" id="cd00200">
    <property type="entry name" value="WD40"/>
    <property type="match status" value="2"/>
</dbReference>
<dbReference type="InterPro" id="IPR050995">
    <property type="entry name" value="WD-F-box_domain-protein"/>
</dbReference>
<dbReference type="InterPro" id="IPR027417">
    <property type="entry name" value="P-loop_NTPase"/>
</dbReference>
<dbReference type="SMART" id="SM00320">
    <property type="entry name" value="WD40"/>
    <property type="match status" value="11"/>
</dbReference>
<dbReference type="HOGENOM" id="CLU_002352_0_0_3"/>
<feature type="repeat" description="WD" evidence="3">
    <location>
        <begin position="632"/>
        <end position="673"/>
    </location>
</feature>
<feature type="domain" description="Novel STAND NTPase 1" evidence="5">
    <location>
        <begin position="78"/>
        <end position="489"/>
    </location>
</feature>
<keyword evidence="7" id="KW-1185">Reference proteome</keyword>
<evidence type="ECO:0000313" key="7">
    <source>
        <dbReference type="Proteomes" id="UP000010366"/>
    </source>
</evidence>
<dbReference type="OrthoDB" id="434800at2"/>
<dbReference type="InterPro" id="IPR015943">
    <property type="entry name" value="WD40/YVTN_repeat-like_dom_sf"/>
</dbReference>
<proteinExistence type="predicted"/>
<sequence>MAESAFSTSSDDPNLNSQIQQHAGGDSSQVIGLLKDSNVFNNVVGNVTIEIHNYHDRKEVEIKIDDTAKSAADLLACPYRGLFHFGPEDVEYFFGRENFVEELVRATQTRNFIPLLGASGSGKSSVVLAGLVPKLQQAGHWQFTHFRPGSDPFYALAEALVPLYMSELDSTDKITQAGKLAQALKDGTPLSRIFSSIQRQHPNDRVLLIADQFEELYTLCTDEATRRDFLDLLLAGIAAPAVGRASLKENRIHFSPVLVATMRADFLGNALSYRPFADILQNTDLKLGPMNQAELMEAIAKPAEMAGHPLDLSTIDLLIEQTAGRAGALPLLQFALVQIWAGLAEGKEPAETLRAIGGVGGALAGEAQRIYVGLTPEQQGIARRVFLGLVQLGEGAKDTRRRVELERLVSHRDGLDRVKQVIDRFANPGTRLITLANDGGAETAEVTHEALFDNWQQLKDWLDGSRSDLQFQRRLDEAVMVWQNNGRPEGNLWRSPDLDLLRRYQHRAGDDLTPLQLEFFQAADRSQCEQKRFWGFIKLSTLLSLVLTTSTTILLGLQLRQAQSLQLQILGTNAANLLAFNQPVDSTINAIATNNLSQLAWLKFPTPDRAQVAFIDGILLDTVWVANPEQNQLQHDSTVISAAYSPDGQRIVSGGHDRAVRIWDAKTGKSIGKPLLGHTESVYSVAFSPDGQQIASGSWDKTVRIWDAKTGEPLSKPLPLPGDRSWINSIAYSPDSQSIVSGSYDKTIWIWDAKTGKPIGKSLLGHTESVSSVAYSPDSQSIVSGSYDKTIRIWDAKMGKLIGKPLLGHRSIVTSVTYSPDGRSIVSGSSDKTIRIWDAKTRLPIGEPMEGHELAVKSVAYSPDGQNIVSGSDDRTVRIWDAKTRLPIGQPLKGHEDVLNSVALSPDGKHIISSGDKTVRIWQGKTLEPIVKQLKGDQDLINSVAFSPNRERIVNIKSDGTVWSWDVRAGVVIGQPLLLQGNRSYLTSVAVSPDGQWIVTGSFSGVVQVWNAKTGSLIRDLWQERKSPIQSVAFSFDGQRIVSGSDDLTIRIWDAKTGLPIGKPLFLKGHRNYLTSVAFSPDGQRIITGSKDSTVRIWEIRTGA</sequence>
<dbReference type="EMBL" id="CP003600">
    <property type="protein sequence ID" value="AFY92469.1"/>
    <property type="molecule type" value="Genomic_DNA"/>
</dbReference>
<feature type="repeat" description="WD" evidence="3">
    <location>
        <begin position="720"/>
        <end position="761"/>
    </location>
</feature>
<dbReference type="Pfam" id="PF00400">
    <property type="entry name" value="WD40"/>
    <property type="match status" value="11"/>
</dbReference>
<dbReference type="AlphaFoldDB" id="K9UE38"/>
<gene>
    <name evidence="6" type="ORF">Cha6605_1265</name>
</gene>
<feature type="repeat" description="WD" evidence="3">
    <location>
        <begin position="1022"/>
        <end position="1063"/>
    </location>
</feature>
<dbReference type="SUPFAM" id="SSF50969">
    <property type="entry name" value="YVTN repeat-like/Quinoprotein amine dehydrogenase"/>
    <property type="match status" value="1"/>
</dbReference>
<dbReference type="SUPFAM" id="SSF50978">
    <property type="entry name" value="WD40 repeat-like"/>
    <property type="match status" value="1"/>
</dbReference>
<dbReference type="eggNOG" id="COG2319">
    <property type="taxonomic scope" value="Bacteria"/>
</dbReference>
<feature type="repeat" description="WD" evidence="3">
    <location>
        <begin position="979"/>
        <end position="1020"/>
    </location>
</feature>
<dbReference type="Gene3D" id="2.130.10.10">
    <property type="entry name" value="YVTN repeat-like/Quinoprotein amine dehydrogenase"/>
    <property type="match status" value="4"/>
</dbReference>
<dbReference type="Proteomes" id="UP000010366">
    <property type="component" value="Chromosome"/>
</dbReference>
<name>K9UE38_CHAP6</name>
<protein>
    <submittedName>
        <fullName evidence="6">WD40 repeat-containing protein</fullName>
    </submittedName>
</protein>
<dbReference type="PROSITE" id="PS00678">
    <property type="entry name" value="WD_REPEATS_1"/>
    <property type="match status" value="7"/>
</dbReference>
<dbReference type="eggNOG" id="COG1672">
    <property type="taxonomic scope" value="Bacteria"/>
</dbReference>
<accession>K9UE38</accession>
<dbReference type="PRINTS" id="PR00320">
    <property type="entry name" value="GPROTEINBRPT"/>
</dbReference>
<dbReference type="Gene3D" id="3.40.50.300">
    <property type="entry name" value="P-loop containing nucleotide triphosphate hydrolases"/>
    <property type="match status" value="1"/>
</dbReference>
<dbReference type="STRING" id="1173020.Cha6605_1265"/>
<keyword evidence="1 3" id="KW-0853">WD repeat</keyword>
<dbReference type="InterPro" id="IPR011044">
    <property type="entry name" value="Quino_amine_DH_bsu"/>
</dbReference>
<keyword evidence="2" id="KW-0677">Repeat</keyword>
<dbReference type="Pfam" id="PF20703">
    <property type="entry name" value="nSTAND1"/>
    <property type="match status" value="1"/>
</dbReference>
<evidence type="ECO:0000256" key="2">
    <source>
        <dbReference type="ARBA" id="ARBA00022737"/>
    </source>
</evidence>
<feature type="region of interest" description="Disordered" evidence="4">
    <location>
        <begin position="1"/>
        <end position="21"/>
    </location>
</feature>
<dbReference type="PATRIC" id="fig|1173020.3.peg.1478"/>
<feature type="repeat" description="WD" evidence="3">
    <location>
        <begin position="806"/>
        <end position="841"/>
    </location>
</feature>
<dbReference type="SUPFAM" id="SSF52540">
    <property type="entry name" value="P-loop containing nucleoside triphosphate hydrolases"/>
    <property type="match status" value="1"/>
</dbReference>
<dbReference type="InterPro" id="IPR049052">
    <property type="entry name" value="nSTAND1"/>
</dbReference>
<evidence type="ECO:0000256" key="1">
    <source>
        <dbReference type="ARBA" id="ARBA00022574"/>
    </source>
</evidence>
<evidence type="ECO:0000256" key="3">
    <source>
        <dbReference type="PROSITE-ProRule" id="PRU00221"/>
    </source>
</evidence>
<feature type="repeat" description="WD" evidence="3">
    <location>
        <begin position="892"/>
        <end position="932"/>
    </location>
</feature>
<dbReference type="RefSeq" id="WP_015158653.1">
    <property type="nucleotide sequence ID" value="NC_019697.1"/>
</dbReference>
<dbReference type="PANTHER" id="PTHR14604">
    <property type="entry name" value="WD40 REPEAT PF20"/>
    <property type="match status" value="1"/>
</dbReference>
<dbReference type="KEGG" id="cmp:Cha6605_1265"/>
<evidence type="ECO:0000256" key="4">
    <source>
        <dbReference type="SAM" id="MobiDB-lite"/>
    </source>
</evidence>
<feature type="repeat" description="WD" evidence="3">
    <location>
        <begin position="675"/>
        <end position="716"/>
    </location>
</feature>
<dbReference type="InterPro" id="IPR020472">
    <property type="entry name" value="WD40_PAC1"/>
</dbReference>
<feature type="repeat" description="WD" evidence="3">
    <location>
        <begin position="849"/>
        <end position="884"/>
    </location>
</feature>
<feature type="repeat" description="WD" evidence="3">
    <location>
        <begin position="1067"/>
        <end position="1104"/>
    </location>
</feature>
<evidence type="ECO:0000259" key="5">
    <source>
        <dbReference type="Pfam" id="PF20703"/>
    </source>
</evidence>
<dbReference type="InterPro" id="IPR019775">
    <property type="entry name" value="WD40_repeat_CS"/>
</dbReference>
<dbReference type="PROSITE" id="PS50082">
    <property type="entry name" value="WD_REPEATS_2"/>
    <property type="match status" value="11"/>
</dbReference>